<keyword evidence="2" id="KW-1185">Reference proteome</keyword>
<reference evidence="1" key="3">
    <citation type="submission" date="2025-09" db="UniProtKB">
        <authorList>
            <consortium name="Ensembl"/>
        </authorList>
    </citation>
    <scope>IDENTIFICATION</scope>
</reference>
<reference evidence="1" key="1">
    <citation type="submission" date="2020-06" db="EMBL/GenBank/DDBJ databases">
        <authorList>
            <consortium name="Wellcome Sanger Institute Data Sharing"/>
        </authorList>
    </citation>
    <scope>NUCLEOTIDE SEQUENCE [LARGE SCALE GENOMIC DNA]</scope>
</reference>
<proteinExistence type="predicted"/>
<accession>A0A8C5DR90</accession>
<evidence type="ECO:0000313" key="1">
    <source>
        <dbReference type="Ensembl" id="ENSGWIP00000009173.1"/>
    </source>
</evidence>
<dbReference type="AlphaFoldDB" id="A0A8C5DR90"/>
<dbReference type="Ensembl" id="ENSGWIT00000010232.1">
    <property type="protein sequence ID" value="ENSGWIP00000009173.1"/>
    <property type="gene ID" value="ENSGWIG00000005463.1"/>
</dbReference>
<reference evidence="1" key="2">
    <citation type="submission" date="2025-08" db="UniProtKB">
        <authorList>
            <consortium name="Ensembl"/>
        </authorList>
    </citation>
    <scope>IDENTIFICATION</scope>
</reference>
<name>A0A8C5DR90_GOUWI</name>
<sequence>MNLHIPASSAADMLLKPSRPRSRMKKSSFTYRCFLIISFFFFLPFCGYSKVLPHLVFTKTQRKRERVDLLSLTHTEAPVVPNHCLFHFSNVVPFTGGHAFNQVTAV</sequence>
<dbReference type="Proteomes" id="UP000694680">
    <property type="component" value="Chromosome 11"/>
</dbReference>
<evidence type="ECO:0000313" key="2">
    <source>
        <dbReference type="Proteomes" id="UP000694680"/>
    </source>
</evidence>
<organism evidence="1 2">
    <name type="scientific">Gouania willdenowi</name>
    <name type="common">Blunt-snouted clingfish</name>
    <name type="synonym">Lepadogaster willdenowi</name>
    <dbReference type="NCBI Taxonomy" id="441366"/>
    <lineage>
        <taxon>Eukaryota</taxon>
        <taxon>Metazoa</taxon>
        <taxon>Chordata</taxon>
        <taxon>Craniata</taxon>
        <taxon>Vertebrata</taxon>
        <taxon>Euteleostomi</taxon>
        <taxon>Actinopterygii</taxon>
        <taxon>Neopterygii</taxon>
        <taxon>Teleostei</taxon>
        <taxon>Neoteleostei</taxon>
        <taxon>Acanthomorphata</taxon>
        <taxon>Ovalentaria</taxon>
        <taxon>Blenniimorphae</taxon>
        <taxon>Blenniiformes</taxon>
        <taxon>Gobiesocoidei</taxon>
        <taxon>Gobiesocidae</taxon>
        <taxon>Gobiesocinae</taxon>
        <taxon>Gouania</taxon>
    </lineage>
</organism>
<protein>
    <submittedName>
        <fullName evidence="1">Uncharacterized protein</fullName>
    </submittedName>
</protein>